<dbReference type="PANTHER" id="PTHR22761:SF18">
    <property type="entry name" value="SORTING PROTEIN SNF7 FAMILY PROTEIN, PUTATIVE (AFU_ORTHOLOGUE AFUA_2G16692)-RELATED"/>
    <property type="match status" value="1"/>
</dbReference>
<evidence type="ECO:0000256" key="1">
    <source>
        <dbReference type="SAM" id="MobiDB-lite"/>
    </source>
</evidence>
<feature type="region of interest" description="Disordered" evidence="1">
    <location>
        <begin position="392"/>
        <end position="444"/>
    </location>
</feature>
<evidence type="ECO:0000313" key="3">
    <source>
        <dbReference type="Proteomes" id="UP000226431"/>
    </source>
</evidence>
<name>A0A2C5ZA66_9HYPO</name>
<protein>
    <recommendedName>
        <fullName evidence="4">SNF7 family protein</fullName>
    </recommendedName>
</protein>
<keyword evidence="3" id="KW-1185">Reference proteome</keyword>
<gene>
    <name evidence="2" type="ORF">CDD80_7589</name>
</gene>
<dbReference type="GO" id="GO:0000815">
    <property type="term" value="C:ESCRT III complex"/>
    <property type="evidence" value="ECO:0007669"/>
    <property type="project" value="TreeGrafter"/>
</dbReference>
<proteinExistence type="predicted"/>
<comment type="caution">
    <text evidence="2">The sequence shown here is derived from an EMBL/GenBank/DDBJ whole genome shotgun (WGS) entry which is preliminary data.</text>
</comment>
<dbReference type="AlphaFoldDB" id="A0A2C5ZA66"/>
<dbReference type="InterPro" id="IPR005024">
    <property type="entry name" value="Snf7_fam"/>
</dbReference>
<dbReference type="GO" id="GO:0006900">
    <property type="term" value="P:vesicle budding from membrane"/>
    <property type="evidence" value="ECO:0007669"/>
    <property type="project" value="TreeGrafter"/>
</dbReference>
<reference evidence="2 3" key="1">
    <citation type="submission" date="2017-06" db="EMBL/GenBank/DDBJ databases">
        <title>Ant-infecting Ophiocordyceps genomes reveal a high diversity of potential behavioral manipulation genes and a possible major role for enterotoxins.</title>
        <authorList>
            <person name="De Bekker C."/>
            <person name="Evans H.C."/>
            <person name="Brachmann A."/>
            <person name="Hughes D.P."/>
        </authorList>
    </citation>
    <scope>NUCLEOTIDE SEQUENCE [LARGE SCALE GENOMIC DNA]</scope>
    <source>
        <strain evidence="2 3">Map16</strain>
    </source>
</reference>
<sequence length="444" mass="48711">MGELADYLAQNDGNFRKARLPALYSDFRPQQTLNPDGYRANISAWRSALARLSSRGLLSRHGSGANLLVLTLDDSLLRALENRQFGQPLALGAVVREAVAARDLILLRDFISSSQSIYKRSWAGLPWTAVAWALQQFGLTGLSGEDRVPVGQYVVVENLEGAGEVLARTVGSESSWLGRVFTKAQFQTEFSSCLFEHQRLSDLDVDVLLRYLSRDKQMIEYDGQTIRFRRATDEANGITEEDTAIASVKELTASLQHQISLLTSRIDDLTAEAKASITRKNRISALAALKSKKLAESSLAKRYATLAQLEQVAASIEQASDQVQLVKAMESSAGALQSLNAKVGGADRVDAAVDRLRDQMSDADEVAAILAESAGAAVDEAEIDDELEALVKEEVEQEEAQKRDEDLRRTEREVEEVRLELDGLPAVPPTEPVVEARKVQQAVD</sequence>
<feature type="compositionally biased region" description="Basic and acidic residues" evidence="1">
    <location>
        <begin position="392"/>
        <end position="421"/>
    </location>
</feature>
<dbReference type="GO" id="GO:0005771">
    <property type="term" value="C:multivesicular body"/>
    <property type="evidence" value="ECO:0007669"/>
    <property type="project" value="TreeGrafter"/>
</dbReference>
<dbReference type="EMBL" id="NJES01000099">
    <property type="protein sequence ID" value="PHH77907.1"/>
    <property type="molecule type" value="Genomic_DNA"/>
</dbReference>
<organism evidence="2 3">
    <name type="scientific">Ophiocordyceps camponoti-rufipedis</name>
    <dbReference type="NCBI Taxonomy" id="2004952"/>
    <lineage>
        <taxon>Eukaryota</taxon>
        <taxon>Fungi</taxon>
        <taxon>Dikarya</taxon>
        <taxon>Ascomycota</taxon>
        <taxon>Pezizomycotina</taxon>
        <taxon>Sordariomycetes</taxon>
        <taxon>Hypocreomycetidae</taxon>
        <taxon>Hypocreales</taxon>
        <taxon>Ophiocordycipitaceae</taxon>
        <taxon>Ophiocordyceps</taxon>
    </lineage>
</organism>
<accession>A0A2C5ZA66</accession>
<dbReference type="Proteomes" id="UP000226431">
    <property type="component" value="Unassembled WGS sequence"/>
</dbReference>
<dbReference type="OrthoDB" id="10250120at2759"/>
<evidence type="ECO:0008006" key="4">
    <source>
        <dbReference type="Google" id="ProtNLM"/>
    </source>
</evidence>
<dbReference type="STRING" id="2004952.A0A2C5ZA66"/>
<dbReference type="Gene3D" id="6.10.250.1710">
    <property type="match status" value="1"/>
</dbReference>
<dbReference type="GO" id="GO:0032511">
    <property type="term" value="P:late endosome to vacuole transport via multivesicular body sorting pathway"/>
    <property type="evidence" value="ECO:0007669"/>
    <property type="project" value="TreeGrafter"/>
</dbReference>
<dbReference type="Gene3D" id="1.10.287.1060">
    <property type="entry name" value="ESAT-6-like"/>
    <property type="match status" value="1"/>
</dbReference>
<dbReference type="PANTHER" id="PTHR22761">
    <property type="entry name" value="CHARGED MULTIVESICULAR BODY PROTEIN"/>
    <property type="match status" value="1"/>
</dbReference>
<dbReference type="GO" id="GO:0009898">
    <property type="term" value="C:cytoplasmic side of plasma membrane"/>
    <property type="evidence" value="ECO:0007669"/>
    <property type="project" value="TreeGrafter"/>
</dbReference>
<evidence type="ECO:0000313" key="2">
    <source>
        <dbReference type="EMBL" id="PHH77907.1"/>
    </source>
</evidence>
<dbReference type="Pfam" id="PF03357">
    <property type="entry name" value="Snf7"/>
    <property type="match status" value="1"/>
</dbReference>